<dbReference type="OrthoDB" id="9784298at2"/>
<feature type="transmembrane region" description="Helical" evidence="1">
    <location>
        <begin position="120"/>
        <end position="141"/>
    </location>
</feature>
<evidence type="ECO:0000313" key="2">
    <source>
        <dbReference type="EMBL" id="SDC58109.1"/>
    </source>
</evidence>
<gene>
    <name evidence="2" type="ORF">SAMN05421734_11227</name>
</gene>
<dbReference type="Pfam" id="PF04298">
    <property type="entry name" value="Zn_peptidase_2"/>
    <property type="match status" value="1"/>
</dbReference>
<feature type="transmembrane region" description="Helical" evidence="1">
    <location>
        <begin position="147"/>
        <end position="168"/>
    </location>
</feature>
<organism evidence="2 3">
    <name type="scientific">Pelagirhabdus alkalitolerans</name>
    <dbReference type="NCBI Taxonomy" id="1612202"/>
    <lineage>
        <taxon>Bacteria</taxon>
        <taxon>Bacillati</taxon>
        <taxon>Bacillota</taxon>
        <taxon>Bacilli</taxon>
        <taxon>Bacillales</taxon>
        <taxon>Bacillaceae</taxon>
        <taxon>Pelagirhabdus</taxon>
    </lineage>
</organism>
<evidence type="ECO:0000256" key="1">
    <source>
        <dbReference type="SAM" id="Phobius"/>
    </source>
</evidence>
<keyword evidence="3" id="KW-1185">Reference proteome</keyword>
<dbReference type="AlphaFoldDB" id="A0A1G6MRC9"/>
<feature type="transmembrane region" description="Helical" evidence="1">
    <location>
        <begin position="6"/>
        <end position="22"/>
    </location>
</feature>
<evidence type="ECO:0008006" key="4">
    <source>
        <dbReference type="Google" id="ProtNLM"/>
    </source>
</evidence>
<dbReference type="PANTHER" id="PTHR36434">
    <property type="entry name" value="MEMBRANE PROTEASE YUGP-RELATED"/>
    <property type="match status" value="1"/>
</dbReference>
<dbReference type="STRING" id="1612202.SAMN05421734_11227"/>
<dbReference type="InterPro" id="IPR007395">
    <property type="entry name" value="Zn_peptidase_2"/>
</dbReference>
<keyword evidence="1" id="KW-1133">Transmembrane helix</keyword>
<dbReference type="Proteomes" id="UP000242949">
    <property type="component" value="Unassembled WGS sequence"/>
</dbReference>
<keyword evidence="1" id="KW-0812">Transmembrane</keyword>
<feature type="transmembrane region" description="Helical" evidence="1">
    <location>
        <begin position="200"/>
        <end position="224"/>
    </location>
</feature>
<accession>A0A1G6MRC9</accession>
<reference evidence="3" key="1">
    <citation type="submission" date="2016-09" db="EMBL/GenBank/DDBJ databases">
        <authorList>
            <person name="Varghese N."/>
            <person name="Submissions S."/>
        </authorList>
    </citation>
    <scope>NUCLEOTIDE SEQUENCE [LARGE SCALE GENOMIC DNA]</scope>
    <source>
        <strain evidence="3">S5</strain>
    </source>
</reference>
<proteinExistence type="predicted"/>
<keyword evidence="1" id="KW-0472">Membrane</keyword>
<evidence type="ECO:0000313" key="3">
    <source>
        <dbReference type="Proteomes" id="UP000242949"/>
    </source>
</evidence>
<name>A0A1G6MRC9_9BACI</name>
<protein>
    <recommendedName>
        <fullName evidence="4">Zn-dependent protease</fullName>
    </recommendedName>
</protein>
<dbReference type="PANTHER" id="PTHR36434:SF1">
    <property type="entry name" value="MEMBRANE PROTEASE YUGP-RELATED"/>
    <property type="match status" value="1"/>
</dbReference>
<sequence length="228" mass="25025">MFLFHPMDFLIFIAFGLAMWAQSKVKSNFHKYARVQANAQVTGLQVARRILDQNGLYDVTIERSKRGDLSDHYDPRSKTVRLSGPIYSGSSISSLAIAAHEVGHAIQHAKGYSMLKFRSALFPAANLGSRMAPLLLILGIMAEFNQLIGVGIGLFSAAVLFQVVTLPVEYDASRRAKNQLMEMGFVTANEKKGISNVLNAAALTYVASTLIAALQLLKFVMIFAGRRD</sequence>
<dbReference type="EMBL" id="FMYI01000012">
    <property type="protein sequence ID" value="SDC58109.1"/>
    <property type="molecule type" value="Genomic_DNA"/>
</dbReference>